<evidence type="ECO:0000313" key="12">
    <source>
        <dbReference type="Proteomes" id="UP000079169"/>
    </source>
</evidence>
<dbReference type="KEGG" id="dci:108251980"/>
<gene>
    <name evidence="13" type="primary">LOC108251980</name>
</gene>
<sequence>MIVHCKTCPSMPRPNPFKCKYVCNQCNYGAYQIASIKAHIFSHTGEKPFACTICDYACANKNSLYKHIRLNHCVRQLHNGRSVQYACIHCGSYSTASIDLMVDHCKTCTSMPRPDAFRCKYVCCQCTYGAYKVAAIKAHIFSHTGERPFTCNFCNFACTNKSSLSSHSHQNLRLYGQNPCIQLKIFIISYLSKIWNLRAEAHIFTHLREKPYKCSHCATGYTRQCYLLGHLRKHLNYTMLFYRSILLFTEQNEAVCYNCSHCGVYSTLVLDEMIIHCTTCTSMPRPEAFRYKFVCNVCTYGTYLRQALKNHILSHTGEKPYACMYCSYTCGHQSNFRRHIKRHWKGRLNQM</sequence>
<dbReference type="SUPFAM" id="SSF57667">
    <property type="entry name" value="beta-beta-alpha zinc fingers"/>
    <property type="match status" value="4"/>
</dbReference>
<dbReference type="FunFam" id="3.30.160.60:FF:000446">
    <property type="entry name" value="Zinc finger protein"/>
    <property type="match status" value="1"/>
</dbReference>
<evidence type="ECO:0000259" key="11">
    <source>
        <dbReference type="PROSITE" id="PS50157"/>
    </source>
</evidence>
<keyword evidence="5" id="KW-0862">Zinc</keyword>
<proteinExistence type="predicted"/>
<evidence type="ECO:0000256" key="10">
    <source>
        <dbReference type="PROSITE-ProRule" id="PRU00042"/>
    </source>
</evidence>
<comment type="subcellular location">
    <subcellularLocation>
        <location evidence="1">Nucleus</location>
    </subcellularLocation>
</comment>
<dbReference type="RefSeq" id="XP_026676952.1">
    <property type="nucleotide sequence ID" value="XM_026821151.1"/>
</dbReference>
<evidence type="ECO:0000256" key="4">
    <source>
        <dbReference type="ARBA" id="ARBA00022771"/>
    </source>
</evidence>
<feature type="domain" description="C2H2-type" evidence="11">
    <location>
        <begin position="21"/>
        <end position="48"/>
    </location>
</feature>
<evidence type="ECO:0000313" key="13">
    <source>
        <dbReference type="RefSeq" id="XP_026676952.1"/>
    </source>
</evidence>
<keyword evidence="12" id="KW-1185">Reference proteome</keyword>
<dbReference type="GO" id="GO:0005634">
    <property type="term" value="C:nucleus"/>
    <property type="evidence" value="ECO:0007669"/>
    <property type="project" value="UniProtKB-SubCell"/>
</dbReference>
<accession>A0A3Q0IL83</accession>
<feature type="domain" description="C2H2-type" evidence="11">
    <location>
        <begin position="293"/>
        <end position="320"/>
    </location>
</feature>
<dbReference type="SMART" id="SM00355">
    <property type="entry name" value="ZnF_C2H2"/>
    <property type="match status" value="8"/>
</dbReference>
<evidence type="ECO:0000256" key="2">
    <source>
        <dbReference type="ARBA" id="ARBA00022723"/>
    </source>
</evidence>
<dbReference type="PaxDb" id="121845-A0A3Q0IL83"/>
<evidence type="ECO:0000256" key="9">
    <source>
        <dbReference type="ARBA" id="ARBA00023242"/>
    </source>
</evidence>
<name>A0A3Q0IL83_DIACI</name>
<evidence type="ECO:0000256" key="6">
    <source>
        <dbReference type="ARBA" id="ARBA00023015"/>
    </source>
</evidence>
<reference evidence="13" key="1">
    <citation type="submission" date="2025-08" db="UniProtKB">
        <authorList>
            <consortium name="RefSeq"/>
        </authorList>
    </citation>
    <scope>IDENTIFICATION</scope>
</reference>
<dbReference type="AlphaFoldDB" id="A0A3Q0IL83"/>
<evidence type="ECO:0000256" key="7">
    <source>
        <dbReference type="ARBA" id="ARBA00023125"/>
    </source>
</evidence>
<evidence type="ECO:0000256" key="3">
    <source>
        <dbReference type="ARBA" id="ARBA00022737"/>
    </source>
</evidence>
<dbReference type="GO" id="GO:0003677">
    <property type="term" value="F:DNA binding"/>
    <property type="evidence" value="ECO:0007669"/>
    <property type="project" value="UniProtKB-KW"/>
</dbReference>
<dbReference type="GO" id="GO:0008270">
    <property type="term" value="F:zinc ion binding"/>
    <property type="evidence" value="ECO:0007669"/>
    <property type="project" value="UniProtKB-KW"/>
</dbReference>
<protein>
    <submittedName>
        <fullName evidence="13">Zinc finger protein 26-like</fullName>
    </submittedName>
</protein>
<dbReference type="Gene3D" id="3.30.160.60">
    <property type="entry name" value="Classic Zinc Finger"/>
    <property type="match status" value="6"/>
</dbReference>
<keyword evidence="2" id="KW-0479">Metal-binding</keyword>
<feature type="domain" description="C2H2-type" evidence="11">
    <location>
        <begin position="121"/>
        <end position="148"/>
    </location>
</feature>
<dbReference type="STRING" id="121845.A0A3Q0IL83"/>
<dbReference type="PANTHER" id="PTHR24392">
    <property type="entry name" value="ZINC FINGER PROTEIN"/>
    <property type="match status" value="1"/>
</dbReference>
<evidence type="ECO:0000256" key="8">
    <source>
        <dbReference type="ARBA" id="ARBA00023163"/>
    </source>
</evidence>
<feature type="domain" description="C2H2-type" evidence="11">
    <location>
        <begin position="212"/>
        <end position="234"/>
    </location>
</feature>
<dbReference type="InterPro" id="IPR013087">
    <property type="entry name" value="Znf_C2H2_type"/>
</dbReference>
<dbReference type="PROSITE" id="PS00028">
    <property type="entry name" value="ZINC_FINGER_C2H2_1"/>
    <property type="match status" value="3"/>
</dbReference>
<dbReference type="GeneID" id="108251980"/>
<dbReference type="PANTHER" id="PTHR24392:SF60">
    <property type="entry name" value="C2H2-TYPE DOMAIN-CONTAINING PROTEIN"/>
    <property type="match status" value="1"/>
</dbReference>
<keyword evidence="3" id="KW-0677">Repeat</keyword>
<feature type="domain" description="C2H2-type" evidence="11">
    <location>
        <begin position="49"/>
        <end position="72"/>
    </location>
</feature>
<dbReference type="PROSITE" id="PS50157">
    <property type="entry name" value="ZINC_FINGER_C2H2_2"/>
    <property type="match status" value="5"/>
</dbReference>
<keyword evidence="6" id="KW-0805">Transcription regulation</keyword>
<dbReference type="Proteomes" id="UP000079169">
    <property type="component" value="Unplaced"/>
</dbReference>
<evidence type="ECO:0000256" key="5">
    <source>
        <dbReference type="ARBA" id="ARBA00022833"/>
    </source>
</evidence>
<keyword evidence="9" id="KW-0539">Nucleus</keyword>
<dbReference type="InterPro" id="IPR036236">
    <property type="entry name" value="Znf_C2H2_sf"/>
</dbReference>
<keyword evidence="7" id="KW-0238">DNA-binding</keyword>
<organism evidence="12 13">
    <name type="scientific">Diaphorina citri</name>
    <name type="common">Asian citrus psyllid</name>
    <dbReference type="NCBI Taxonomy" id="121845"/>
    <lineage>
        <taxon>Eukaryota</taxon>
        <taxon>Metazoa</taxon>
        <taxon>Ecdysozoa</taxon>
        <taxon>Arthropoda</taxon>
        <taxon>Hexapoda</taxon>
        <taxon>Insecta</taxon>
        <taxon>Pterygota</taxon>
        <taxon>Neoptera</taxon>
        <taxon>Paraneoptera</taxon>
        <taxon>Hemiptera</taxon>
        <taxon>Sternorrhyncha</taxon>
        <taxon>Psylloidea</taxon>
        <taxon>Psyllidae</taxon>
        <taxon>Diaphorininae</taxon>
        <taxon>Diaphorina</taxon>
    </lineage>
</organism>
<dbReference type="FunFam" id="3.30.160.60:FF:000130">
    <property type="entry name" value="Spalt-like transcription factor 4"/>
    <property type="match status" value="1"/>
</dbReference>
<keyword evidence="4 10" id="KW-0863">Zinc-finger</keyword>
<evidence type="ECO:0000256" key="1">
    <source>
        <dbReference type="ARBA" id="ARBA00004123"/>
    </source>
</evidence>
<keyword evidence="8" id="KW-0804">Transcription</keyword>